<evidence type="ECO:0000256" key="9">
    <source>
        <dbReference type="HAMAP-Rule" id="MF_00151"/>
    </source>
</evidence>
<feature type="binding site" evidence="9">
    <location>
        <position position="11"/>
    </location>
    <ligand>
        <name>substrate</name>
    </ligand>
</feature>
<dbReference type="GO" id="GO:0005524">
    <property type="term" value="F:ATP binding"/>
    <property type="evidence" value="ECO:0007669"/>
    <property type="project" value="UniProtKB-KW"/>
</dbReference>
<feature type="binding site" evidence="9">
    <location>
        <position position="19"/>
    </location>
    <ligand>
        <name>ATP</name>
        <dbReference type="ChEBI" id="CHEBI:30616"/>
    </ligand>
</feature>
<dbReference type="CDD" id="cd02163">
    <property type="entry name" value="PPAT"/>
    <property type="match status" value="1"/>
</dbReference>
<feature type="binding site" evidence="9">
    <location>
        <position position="89"/>
    </location>
    <ligand>
        <name>substrate</name>
    </ligand>
</feature>
<dbReference type="NCBIfam" id="TIGR00125">
    <property type="entry name" value="cyt_tran_rel"/>
    <property type="match status" value="1"/>
</dbReference>
<feature type="site" description="Transition state stabilizer" evidence="9">
    <location>
        <position position="19"/>
    </location>
</feature>
<keyword evidence="5 9" id="KW-0067">ATP-binding</keyword>
<dbReference type="GO" id="GO:0015937">
    <property type="term" value="P:coenzyme A biosynthetic process"/>
    <property type="evidence" value="ECO:0007669"/>
    <property type="project" value="UniProtKB-UniRule"/>
</dbReference>
<keyword evidence="4 9" id="KW-0547">Nucleotide-binding</keyword>
<comment type="cofactor">
    <cofactor evidence="9">
        <name>Mg(2+)</name>
        <dbReference type="ChEBI" id="CHEBI:18420"/>
    </cofactor>
</comment>
<dbReference type="Pfam" id="PF01467">
    <property type="entry name" value="CTP_transf_like"/>
    <property type="match status" value="1"/>
</dbReference>
<evidence type="ECO:0000256" key="2">
    <source>
        <dbReference type="ARBA" id="ARBA00022679"/>
    </source>
</evidence>
<protein>
    <recommendedName>
        <fullName evidence="9">Phosphopantetheine adenylyltransferase</fullName>
        <ecNumber evidence="9">2.7.7.3</ecNumber>
    </recommendedName>
    <alternativeName>
        <fullName evidence="9">Dephospho-CoA pyrophosphorylase</fullName>
    </alternativeName>
    <alternativeName>
        <fullName evidence="9">Pantetheine-phosphate adenylyltransferase</fullName>
        <shortName evidence="9">PPAT</shortName>
    </alternativeName>
</protein>
<dbReference type="GO" id="GO:0004595">
    <property type="term" value="F:pantetheine-phosphate adenylyltransferase activity"/>
    <property type="evidence" value="ECO:0007669"/>
    <property type="project" value="UniProtKB-UniRule"/>
</dbReference>
<dbReference type="EMBL" id="MEUJ01000008">
    <property type="protein sequence ID" value="OGC39530.1"/>
    <property type="molecule type" value="Genomic_DNA"/>
</dbReference>
<dbReference type="NCBIfam" id="TIGR01510">
    <property type="entry name" value="coaD_prev_kdtB"/>
    <property type="match status" value="1"/>
</dbReference>
<dbReference type="PANTHER" id="PTHR21342:SF1">
    <property type="entry name" value="PHOSPHOPANTETHEINE ADENYLYLTRANSFERASE"/>
    <property type="match status" value="1"/>
</dbReference>
<dbReference type="HAMAP" id="MF_00151">
    <property type="entry name" value="PPAT_bact"/>
    <property type="match status" value="1"/>
</dbReference>
<feature type="binding site" evidence="9">
    <location>
        <position position="75"/>
    </location>
    <ligand>
        <name>substrate</name>
    </ligand>
</feature>
<keyword evidence="2 9" id="KW-0808">Transferase</keyword>
<name>A0A1F4U3W5_UNCSA</name>
<dbReference type="Gene3D" id="3.40.50.620">
    <property type="entry name" value="HUPs"/>
    <property type="match status" value="1"/>
</dbReference>
<organism evidence="11 12">
    <name type="scientific">candidate division WOR-1 bacterium RIFOXYC2_FULL_46_14</name>
    <dbReference type="NCBI Taxonomy" id="1802587"/>
    <lineage>
        <taxon>Bacteria</taxon>
        <taxon>Bacillati</taxon>
        <taxon>Saganbacteria</taxon>
    </lineage>
</organism>
<evidence type="ECO:0000313" key="11">
    <source>
        <dbReference type="EMBL" id="OGC39530.1"/>
    </source>
</evidence>
<comment type="function">
    <text evidence="9">Reversibly transfers an adenylyl group from ATP to 4'-phosphopantetheine, yielding dephospho-CoA (dPCoA) and pyrophosphate.</text>
</comment>
<keyword evidence="3 9" id="KW-0548">Nucleotidyltransferase</keyword>
<evidence type="ECO:0000313" key="12">
    <source>
        <dbReference type="Proteomes" id="UP000179242"/>
    </source>
</evidence>
<comment type="subcellular location">
    <subcellularLocation>
        <location evidence="9">Cytoplasm</location>
    </subcellularLocation>
</comment>
<feature type="domain" description="Cytidyltransferase-like" evidence="10">
    <location>
        <begin position="7"/>
        <end position="135"/>
    </location>
</feature>
<reference evidence="11 12" key="1">
    <citation type="journal article" date="2016" name="Nat. Commun.">
        <title>Thousands of microbial genomes shed light on interconnected biogeochemical processes in an aquifer system.</title>
        <authorList>
            <person name="Anantharaman K."/>
            <person name="Brown C.T."/>
            <person name="Hug L.A."/>
            <person name="Sharon I."/>
            <person name="Castelle C.J."/>
            <person name="Probst A.J."/>
            <person name="Thomas B.C."/>
            <person name="Singh A."/>
            <person name="Wilkins M.J."/>
            <person name="Karaoz U."/>
            <person name="Brodie E.L."/>
            <person name="Williams K.H."/>
            <person name="Hubbard S.S."/>
            <person name="Banfield J.F."/>
        </authorList>
    </citation>
    <scope>NUCLEOTIDE SEQUENCE [LARGE SCALE GENOMIC DNA]</scope>
</reference>
<comment type="similarity">
    <text evidence="9">Belongs to the bacterial CoaD family.</text>
</comment>
<evidence type="ECO:0000256" key="5">
    <source>
        <dbReference type="ARBA" id="ARBA00022840"/>
    </source>
</evidence>
<keyword evidence="1 9" id="KW-0963">Cytoplasm</keyword>
<dbReference type="GO" id="GO:0005737">
    <property type="term" value="C:cytoplasm"/>
    <property type="evidence" value="ECO:0007669"/>
    <property type="project" value="UniProtKB-SubCell"/>
</dbReference>
<dbReference type="InterPro" id="IPR004821">
    <property type="entry name" value="Cyt_trans-like"/>
</dbReference>
<feature type="binding site" evidence="9">
    <location>
        <begin position="125"/>
        <end position="131"/>
    </location>
    <ligand>
        <name>ATP</name>
        <dbReference type="ChEBI" id="CHEBI:30616"/>
    </ligand>
</feature>
<dbReference type="SUPFAM" id="SSF52374">
    <property type="entry name" value="Nucleotidylyl transferase"/>
    <property type="match status" value="1"/>
</dbReference>
<gene>
    <name evidence="9" type="primary">coaD</name>
    <name evidence="11" type="ORF">A2438_08245</name>
</gene>
<dbReference type="InterPro" id="IPR014729">
    <property type="entry name" value="Rossmann-like_a/b/a_fold"/>
</dbReference>
<evidence type="ECO:0000256" key="3">
    <source>
        <dbReference type="ARBA" id="ARBA00022695"/>
    </source>
</evidence>
<dbReference type="EC" id="2.7.7.3" evidence="9"/>
<feature type="binding site" evidence="9">
    <location>
        <begin position="90"/>
        <end position="92"/>
    </location>
    <ligand>
        <name>ATP</name>
        <dbReference type="ChEBI" id="CHEBI:30616"/>
    </ligand>
</feature>
<evidence type="ECO:0000256" key="4">
    <source>
        <dbReference type="ARBA" id="ARBA00022741"/>
    </source>
</evidence>
<dbReference type="Proteomes" id="UP000179242">
    <property type="component" value="Unassembled WGS sequence"/>
</dbReference>
<dbReference type="PRINTS" id="PR01020">
    <property type="entry name" value="LPSBIOSNTHSS"/>
</dbReference>
<evidence type="ECO:0000256" key="7">
    <source>
        <dbReference type="ARBA" id="ARBA00022993"/>
    </source>
</evidence>
<dbReference type="InterPro" id="IPR001980">
    <property type="entry name" value="PPAT"/>
</dbReference>
<feature type="binding site" evidence="9">
    <location>
        <position position="43"/>
    </location>
    <ligand>
        <name>substrate</name>
    </ligand>
</feature>
<evidence type="ECO:0000259" key="10">
    <source>
        <dbReference type="Pfam" id="PF01467"/>
    </source>
</evidence>
<keyword evidence="7 9" id="KW-0173">Coenzyme A biosynthesis</keyword>
<comment type="caution">
    <text evidence="11">The sequence shown here is derived from an EMBL/GenBank/DDBJ whole genome shotgun (WGS) entry which is preliminary data.</text>
</comment>
<feature type="binding site" evidence="9">
    <location>
        <position position="100"/>
    </location>
    <ligand>
        <name>ATP</name>
        <dbReference type="ChEBI" id="CHEBI:30616"/>
    </ligand>
</feature>
<proteinExistence type="inferred from homology"/>
<dbReference type="PANTHER" id="PTHR21342">
    <property type="entry name" value="PHOSPHOPANTETHEINE ADENYLYLTRANSFERASE"/>
    <property type="match status" value="1"/>
</dbReference>
<dbReference type="AlphaFoldDB" id="A0A1F4U3W5"/>
<evidence type="ECO:0000256" key="8">
    <source>
        <dbReference type="ARBA" id="ARBA00029346"/>
    </source>
</evidence>
<comment type="catalytic activity">
    <reaction evidence="8 9">
        <text>(R)-4'-phosphopantetheine + ATP + H(+) = 3'-dephospho-CoA + diphosphate</text>
        <dbReference type="Rhea" id="RHEA:19801"/>
        <dbReference type="ChEBI" id="CHEBI:15378"/>
        <dbReference type="ChEBI" id="CHEBI:30616"/>
        <dbReference type="ChEBI" id="CHEBI:33019"/>
        <dbReference type="ChEBI" id="CHEBI:57328"/>
        <dbReference type="ChEBI" id="CHEBI:61723"/>
        <dbReference type="EC" id="2.7.7.3"/>
    </reaction>
</comment>
<keyword evidence="6 9" id="KW-0460">Magnesium</keyword>
<sequence>MKNKIAICPGSFDPITNGHVDIIERASKIFDKIFIAVLENPDKESFFSLTERLRLVKSSVSHLKNIEVESFHGLLVEYARRVSAKAIIRGLRAVSDFEYEFQMALTNRKMDAELETIFFMTDHKYSYLSSSYVKQIAVLGGDIKDFVPPAVLKKLKGGKKQ</sequence>
<evidence type="ECO:0000256" key="6">
    <source>
        <dbReference type="ARBA" id="ARBA00022842"/>
    </source>
</evidence>
<comment type="pathway">
    <text evidence="9">Cofactor biosynthesis; coenzyme A biosynthesis; CoA from (R)-pantothenate: step 4/5.</text>
</comment>
<feature type="binding site" evidence="9">
    <location>
        <begin position="11"/>
        <end position="12"/>
    </location>
    <ligand>
        <name>ATP</name>
        <dbReference type="ChEBI" id="CHEBI:30616"/>
    </ligand>
</feature>
<comment type="subunit">
    <text evidence="9">Homohexamer.</text>
</comment>
<accession>A0A1F4U3W5</accession>
<dbReference type="UniPathway" id="UPA00241">
    <property type="reaction ID" value="UER00355"/>
</dbReference>
<evidence type="ECO:0000256" key="1">
    <source>
        <dbReference type="ARBA" id="ARBA00022490"/>
    </source>
</evidence>